<feature type="domain" description="Ketopantoate reductase C-terminal" evidence="1">
    <location>
        <begin position="3"/>
        <end position="69"/>
    </location>
</feature>
<sequence>MNVAEDAFDTIMKVTFNTSPESKSSLLVDIENNRKNEIETLNGTLVKFGKEKNIDVPINEMIYGVIKLLNY</sequence>
<dbReference type="InterPro" id="IPR008927">
    <property type="entry name" value="6-PGluconate_DH-like_C_sf"/>
</dbReference>
<reference evidence="2 3" key="1">
    <citation type="journal article" date="2016" name="Nat. Commun.">
        <title>Thousands of microbial genomes shed light on interconnected biogeochemical processes in an aquifer system.</title>
        <authorList>
            <person name="Anantharaman K."/>
            <person name="Brown C.T."/>
            <person name="Hug L.A."/>
            <person name="Sharon I."/>
            <person name="Castelle C.J."/>
            <person name="Probst A.J."/>
            <person name="Thomas B.C."/>
            <person name="Singh A."/>
            <person name="Wilkins M.J."/>
            <person name="Karaoz U."/>
            <person name="Brodie E.L."/>
            <person name="Williams K.H."/>
            <person name="Hubbard S.S."/>
            <person name="Banfield J.F."/>
        </authorList>
    </citation>
    <scope>NUCLEOTIDE SEQUENCE [LARGE SCALE GENOMIC DNA]</scope>
</reference>
<dbReference type="SUPFAM" id="SSF48179">
    <property type="entry name" value="6-phosphogluconate dehydrogenase C-terminal domain-like"/>
    <property type="match status" value="1"/>
</dbReference>
<proteinExistence type="predicted"/>
<dbReference type="InterPro" id="IPR013328">
    <property type="entry name" value="6PGD_dom2"/>
</dbReference>
<accession>A0A1F7HX43</accession>
<dbReference type="InterPro" id="IPR013752">
    <property type="entry name" value="KPA_reductase"/>
</dbReference>
<name>A0A1F7HX43_9BACT</name>
<evidence type="ECO:0000259" key="1">
    <source>
        <dbReference type="Pfam" id="PF08546"/>
    </source>
</evidence>
<dbReference type="Gene3D" id="1.10.1040.10">
    <property type="entry name" value="N-(1-d-carboxylethyl)-l-norvaline Dehydrogenase, domain 2"/>
    <property type="match status" value="1"/>
</dbReference>
<dbReference type="Pfam" id="PF08546">
    <property type="entry name" value="ApbA_C"/>
    <property type="match status" value="1"/>
</dbReference>
<protein>
    <recommendedName>
        <fullName evidence="1">Ketopantoate reductase C-terminal domain-containing protein</fullName>
    </recommendedName>
</protein>
<evidence type="ECO:0000313" key="2">
    <source>
        <dbReference type="EMBL" id="OGK35715.1"/>
    </source>
</evidence>
<organism evidence="2 3">
    <name type="scientific">Candidatus Roizmanbacteria bacterium RIFCSPHIGHO2_12_FULL_39_8</name>
    <dbReference type="NCBI Taxonomy" id="1802050"/>
    <lineage>
        <taxon>Bacteria</taxon>
        <taxon>Candidatus Roizmaniibacteriota</taxon>
    </lineage>
</organism>
<gene>
    <name evidence="2" type="ORF">A3F60_00920</name>
</gene>
<dbReference type="AlphaFoldDB" id="A0A1F7HX43"/>
<comment type="caution">
    <text evidence="2">The sequence shown here is derived from an EMBL/GenBank/DDBJ whole genome shotgun (WGS) entry which is preliminary data.</text>
</comment>
<dbReference type="EMBL" id="MGAA01000056">
    <property type="protein sequence ID" value="OGK35715.1"/>
    <property type="molecule type" value="Genomic_DNA"/>
</dbReference>
<evidence type="ECO:0000313" key="3">
    <source>
        <dbReference type="Proteomes" id="UP000178853"/>
    </source>
</evidence>
<dbReference type="Proteomes" id="UP000178853">
    <property type="component" value="Unassembled WGS sequence"/>
</dbReference>